<keyword evidence="2" id="KW-1185">Reference proteome</keyword>
<sequence length="113" mass="12548">MEKIILGHIEKHVKDKAVISHSQHSLMRGKSCLSTLTSSYDKVLSLEWRVQVQTQTASCPDGQGLGEAAMAEQLAMWWMDAFLSALFQGNITRETRDARGRNGVRVIDAFAVS</sequence>
<evidence type="ECO:0000313" key="2">
    <source>
        <dbReference type="Proteomes" id="UP001145742"/>
    </source>
</evidence>
<comment type="caution">
    <text evidence="1">The sequence shown here is derived from an EMBL/GenBank/DDBJ whole genome shotgun (WGS) entry which is preliminary data.</text>
</comment>
<name>A0ABQ9CQP7_9PASS</name>
<dbReference type="EMBL" id="WHWB01034771">
    <property type="protein sequence ID" value="KAJ7404457.1"/>
    <property type="molecule type" value="Genomic_DNA"/>
</dbReference>
<reference evidence="1" key="1">
    <citation type="submission" date="2019-10" db="EMBL/GenBank/DDBJ databases">
        <authorList>
            <person name="Soares A.E.R."/>
            <person name="Aleixo A."/>
            <person name="Schneider P."/>
            <person name="Miyaki C.Y."/>
            <person name="Schneider M.P."/>
            <person name="Mello C."/>
            <person name="Vasconcelos A.T.R."/>
        </authorList>
    </citation>
    <scope>NUCLEOTIDE SEQUENCE</scope>
    <source>
        <tissue evidence="1">Muscle</tissue>
    </source>
</reference>
<accession>A0ABQ9CQP7</accession>
<evidence type="ECO:0000313" key="1">
    <source>
        <dbReference type="EMBL" id="KAJ7404457.1"/>
    </source>
</evidence>
<dbReference type="Proteomes" id="UP001145742">
    <property type="component" value="Unassembled WGS sequence"/>
</dbReference>
<proteinExistence type="predicted"/>
<gene>
    <name evidence="1" type="ORF">WISP_145572</name>
</gene>
<organism evidence="1 2">
    <name type="scientific">Willisornis vidua</name>
    <name type="common">Xingu scale-backed antbird</name>
    <dbReference type="NCBI Taxonomy" id="1566151"/>
    <lineage>
        <taxon>Eukaryota</taxon>
        <taxon>Metazoa</taxon>
        <taxon>Chordata</taxon>
        <taxon>Craniata</taxon>
        <taxon>Vertebrata</taxon>
        <taxon>Euteleostomi</taxon>
        <taxon>Archelosauria</taxon>
        <taxon>Archosauria</taxon>
        <taxon>Dinosauria</taxon>
        <taxon>Saurischia</taxon>
        <taxon>Theropoda</taxon>
        <taxon>Coelurosauria</taxon>
        <taxon>Aves</taxon>
        <taxon>Neognathae</taxon>
        <taxon>Neoaves</taxon>
        <taxon>Telluraves</taxon>
        <taxon>Australaves</taxon>
        <taxon>Passeriformes</taxon>
        <taxon>Thamnophilidae</taxon>
        <taxon>Willisornis</taxon>
    </lineage>
</organism>
<protein>
    <submittedName>
        <fullName evidence="1">Uncharacterized protein</fullName>
    </submittedName>
</protein>